<organism evidence="5 6">
    <name type="scientific">Oceanospirillum sediminis</name>
    <dbReference type="NCBI Taxonomy" id="2760088"/>
    <lineage>
        <taxon>Bacteria</taxon>
        <taxon>Pseudomonadati</taxon>
        <taxon>Pseudomonadota</taxon>
        <taxon>Gammaproteobacteria</taxon>
        <taxon>Oceanospirillales</taxon>
        <taxon>Oceanospirillaceae</taxon>
        <taxon>Oceanospirillum</taxon>
    </lineage>
</organism>
<dbReference type="NCBIfam" id="TIGR01730">
    <property type="entry name" value="RND_mfp"/>
    <property type="match status" value="1"/>
</dbReference>
<dbReference type="EMBL" id="JACJFM010000017">
    <property type="protein sequence ID" value="MBB1487606.1"/>
    <property type="molecule type" value="Genomic_DNA"/>
</dbReference>
<protein>
    <submittedName>
        <fullName evidence="5">Efflux RND transporter periplasmic adaptor subunit</fullName>
    </submittedName>
</protein>
<keyword evidence="2" id="KW-0175">Coiled coil</keyword>
<dbReference type="SUPFAM" id="SSF111369">
    <property type="entry name" value="HlyD-like secretion proteins"/>
    <property type="match status" value="1"/>
</dbReference>
<dbReference type="Gene3D" id="1.10.287.470">
    <property type="entry name" value="Helix hairpin bin"/>
    <property type="match status" value="1"/>
</dbReference>
<accession>A0A839IU16</accession>
<dbReference type="InterPro" id="IPR006143">
    <property type="entry name" value="RND_pump_MFP"/>
</dbReference>
<dbReference type="PANTHER" id="PTHR30469:SF29">
    <property type="entry name" value="BLR2860 PROTEIN"/>
    <property type="match status" value="1"/>
</dbReference>
<dbReference type="Gene3D" id="2.40.30.170">
    <property type="match status" value="1"/>
</dbReference>
<feature type="domain" description="CusB-like beta-barrel" evidence="4">
    <location>
        <begin position="210"/>
        <end position="277"/>
    </location>
</feature>
<comment type="caution">
    <text evidence="5">The sequence shown here is derived from an EMBL/GenBank/DDBJ whole genome shotgun (WGS) entry which is preliminary data.</text>
</comment>
<dbReference type="Proteomes" id="UP000565262">
    <property type="component" value="Unassembled WGS sequence"/>
</dbReference>
<evidence type="ECO:0000313" key="5">
    <source>
        <dbReference type="EMBL" id="MBB1487606.1"/>
    </source>
</evidence>
<evidence type="ECO:0000256" key="2">
    <source>
        <dbReference type="SAM" id="Coils"/>
    </source>
</evidence>
<feature type="coiled-coil region" evidence="2">
    <location>
        <begin position="117"/>
        <end position="168"/>
    </location>
</feature>
<sequence>MISSKIRFSRIVAVAAVAGLIYWGMTAEVLSAQKEAPDAEDNAVSVSALTQVETRIIQAQSYDKQRVAQGQIEAWRSVELRAQVSGTVRELPVEQGHSLEAGDLLLKLSDSEFKARLRSAEAEVRLKKAELEAAKRLKRTNLQTETEVLRLQSELENARASLVSAKENLKHAAPVAPFAGVLDKNDAELGQFLSSGDSWGRLVNIDKLKVTAQIPQQHIAEVSVGQTTRVVLLDGRELEGVVSFVASAAETSTRSFRVEVMVENPEQLRIAGASATLVINLGSIRAHKVSPALLSLDDKGQLGVKWVDAADRVVFQKVELLSTGTDGAWIGGLPEKTRVISVGGGFVEHGQQVSPALADTASAGGN</sequence>
<dbReference type="GO" id="GO:1990281">
    <property type="term" value="C:efflux pump complex"/>
    <property type="evidence" value="ECO:0007669"/>
    <property type="project" value="TreeGrafter"/>
</dbReference>
<evidence type="ECO:0000313" key="6">
    <source>
        <dbReference type="Proteomes" id="UP000565262"/>
    </source>
</evidence>
<dbReference type="InterPro" id="IPR058792">
    <property type="entry name" value="Beta-barrel_RND_2"/>
</dbReference>
<name>A0A839IU16_9GAMM</name>
<evidence type="ECO:0000256" key="1">
    <source>
        <dbReference type="ARBA" id="ARBA00009477"/>
    </source>
</evidence>
<gene>
    <name evidence="5" type="ORF">H4O21_13400</name>
</gene>
<reference evidence="5 6" key="1">
    <citation type="submission" date="2020-08" db="EMBL/GenBank/DDBJ databases">
        <title>Oceanospirillum sp. nov. isolated from marine sediment.</title>
        <authorList>
            <person name="Ji X."/>
        </authorList>
    </citation>
    <scope>NUCLEOTIDE SEQUENCE [LARGE SCALE GENOMIC DNA]</scope>
    <source>
        <strain evidence="5 6">D5</strain>
    </source>
</reference>
<proteinExistence type="inferred from homology"/>
<dbReference type="AlphaFoldDB" id="A0A839IU16"/>
<dbReference type="Gene3D" id="2.40.50.100">
    <property type="match status" value="1"/>
</dbReference>
<dbReference type="Pfam" id="PF25917">
    <property type="entry name" value="BSH_RND"/>
    <property type="match status" value="1"/>
</dbReference>
<dbReference type="InterPro" id="IPR058625">
    <property type="entry name" value="MdtA-like_BSH"/>
</dbReference>
<evidence type="ECO:0000259" key="3">
    <source>
        <dbReference type="Pfam" id="PF25917"/>
    </source>
</evidence>
<feature type="domain" description="Multidrug resistance protein MdtA-like barrel-sandwich hybrid" evidence="3">
    <location>
        <begin position="76"/>
        <end position="199"/>
    </location>
</feature>
<comment type="similarity">
    <text evidence="1">Belongs to the membrane fusion protein (MFP) (TC 8.A.1) family.</text>
</comment>
<dbReference type="PANTHER" id="PTHR30469">
    <property type="entry name" value="MULTIDRUG RESISTANCE PROTEIN MDTA"/>
    <property type="match status" value="1"/>
</dbReference>
<dbReference type="Pfam" id="PF25954">
    <property type="entry name" value="Beta-barrel_RND_2"/>
    <property type="match status" value="1"/>
</dbReference>
<dbReference type="GO" id="GO:0015562">
    <property type="term" value="F:efflux transmembrane transporter activity"/>
    <property type="evidence" value="ECO:0007669"/>
    <property type="project" value="TreeGrafter"/>
</dbReference>
<keyword evidence="6" id="KW-1185">Reference proteome</keyword>
<evidence type="ECO:0000259" key="4">
    <source>
        <dbReference type="Pfam" id="PF25954"/>
    </source>
</evidence>
<dbReference type="RefSeq" id="WP_182809387.1">
    <property type="nucleotide sequence ID" value="NZ_JACJFM010000017.1"/>
</dbReference>